<dbReference type="Pfam" id="PF13800">
    <property type="entry name" value="Sigma_reg_N"/>
    <property type="match status" value="1"/>
</dbReference>
<dbReference type="InterPro" id="IPR029101">
    <property type="entry name" value="Sigma_reg_N"/>
</dbReference>
<dbReference type="RefSeq" id="WP_307210380.1">
    <property type="nucleotide sequence ID" value="NZ_JAUSSU010000023.1"/>
</dbReference>
<name>A0ABT9UE46_PAEHA</name>
<keyword evidence="5" id="KW-1185">Reference proteome</keyword>
<evidence type="ECO:0000313" key="4">
    <source>
        <dbReference type="EMBL" id="MDQ0116699.1"/>
    </source>
</evidence>
<keyword evidence="1" id="KW-1133">Transmembrane helix</keyword>
<accession>A0ABT9UE46</accession>
<dbReference type="Pfam" id="PF13791">
    <property type="entry name" value="Sigma_reg_C"/>
    <property type="match status" value="1"/>
</dbReference>
<evidence type="ECO:0000259" key="2">
    <source>
        <dbReference type="Pfam" id="PF13791"/>
    </source>
</evidence>
<comment type="caution">
    <text evidence="4">The sequence shown here is derived from an EMBL/GenBank/DDBJ whole genome shotgun (WGS) entry which is preliminary data.</text>
</comment>
<dbReference type="InterPro" id="IPR025672">
    <property type="entry name" value="Sigma_reg_C_dom"/>
</dbReference>
<keyword evidence="1" id="KW-0812">Transmembrane</keyword>
<evidence type="ECO:0008006" key="6">
    <source>
        <dbReference type="Google" id="ProtNLM"/>
    </source>
</evidence>
<protein>
    <recommendedName>
        <fullName evidence="6">Sigma factor regulator C-terminal domain-containing protein</fullName>
    </recommendedName>
</protein>
<reference evidence="4 5" key="1">
    <citation type="submission" date="2023-07" db="EMBL/GenBank/DDBJ databases">
        <title>Sorghum-associated microbial communities from plants grown in Nebraska, USA.</title>
        <authorList>
            <person name="Schachtman D."/>
        </authorList>
    </citation>
    <scope>NUCLEOTIDE SEQUENCE [LARGE SCALE GENOMIC DNA]</scope>
    <source>
        <strain evidence="4 5">CC482</strain>
    </source>
</reference>
<dbReference type="Proteomes" id="UP001229346">
    <property type="component" value="Unassembled WGS sequence"/>
</dbReference>
<feature type="transmembrane region" description="Helical" evidence="1">
    <location>
        <begin position="29"/>
        <end position="53"/>
    </location>
</feature>
<feature type="domain" description="Sigma factor regulator C-terminal" evidence="2">
    <location>
        <begin position="159"/>
        <end position="333"/>
    </location>
</feature>
<evidence type="ECO:0000313" key="5">
    <source>
        <dbReference type="Proteomes" id="UP001229346"/>
    </source>
</evidence>
<proteinExistence type="predicted"/>
<keyword evidence="1" id="KW-0472">Membrane</keyword>
<gene>
    <name evidence="4" type="ORF">J2T15_006181</name>
</gene>
<feature type="domain" description="Sigma factor regulator N-terminal" evidence="3">
    <location>
        <begin position="16"/>
        <end position="108"/>
    </location>
</feature>
<dbReference type="EMBL" id="JAUSSU010000023">
    <property type="protein sequence ID" value="MDQ0116699.1"/>
    <property type="molecule type" value="Genomic_DNA"/>
</dbReference>
<evidence type="ECO:0000256" key="1">
    <source>
        <dbReference type="SAM" id="Phobius"/>
    </source>
</evidence>
<sequence>MAGENRSIQLNPKRAKQLMRRGKWRARTWSIGGVIGVLLAAMIINSILSSIYYRAGTPEKREVYKDVIESAIAVTRPNMNIRLNSNTSSLLGIKYYGDMVKQVGDERVYMGDMSTTMLLGWPRLIDWNEGKDSYGKFGSRFYLPDNDIEVKEAPGSSKLSMLPEGTVAEVYVSFDRMYTTDEALMLFEGKDMTPVWLAVYTGEAGEEGTAIVSAPVGFPTQPMWHAGDGVTTVSHEKKFLWRTVEKGTVTSYPGIETYGSGVARNDNFLSTLRLLSEHKKITNYYTSFFEVDRVLEYVEENGVSIYGMVVTGPTKELLALKDATFVNCMHVGEVRLWNWEGRQ</sequence>
<evidence type="ECO:0000259" key="3">
    <source>
        <dbReference type="Pfam" id="PF13800"/>
    </source>
</evidence>
<organism evidence="4 5">
    <name type="scientific">Paenibacillus harenae</name>
    <dbReference type="NCBI Taxonomy" id="306543"/>
    <lineage>
        <taxon>Bacteria</taxon>
        <taxon>Bacillati</taxon>
        <taxon>Bacillota</taxon>
        <taxon>Bacilli</taxon>
        <taxon>Bacillales</taxon>
        <taxon>Paenibacillaceae</taxon>
        <taxon>Paenibacillus</taxon>
    </lineage>
</organism>